<name>U6MGF4_EIMMA</name>
<gene>
    <name evidence="3" type="ORF">EMWEY_00041840</name>
</gene>
<keyword evidence="1" id="KW-1133">Transmembrane helix</keyword>
<sequence length="209" mass="22510">MCMLTPLLAASMALLVEASGTAEDPTAAIFDSEINFLDNDLRPKWGHRKSPLVAIALLAAAVAAAILVIQCFRALQSNENSSAYGLHMRRLATGDSRSCSTLEQGVQALVWECLEALEKQSNANAGGKSEKPPYELWQYITGESYGRPFGFGTGFAALATKLRMVVGSVSEMGHVEYVESVKLSISRTNVICYCTLLSALCVTTVPVER</sequence>
<proteinExistence type="predicted"/>
<keyword evidence="1" id="KW-0812">Transmembrane</keyword>
<feature type="chain" id="PRO_5004674983" evidence="2">
    <location>
        <begin position="19"/>
        <end position="209"/>
    </location>
</feature>
<dbReference type="RefSeq" id="XP_013338174.1">
    <property type="nucleotide sequence ID" value="XM_013482720.1"/>
</dbReference>
<keyword evidence="1" id="KW-0472">Membrane</keyword>
<evidence type="ECO:0000256" key="2">
    <source>
        <dbReference type="SAM" id="SignalP"/>
    </source>
</evidence>
<dbReference type="AlphaFoldDB" id="U6MGF4"/>
<dbReference type="EMBL" id="HG722110">
    <property type="protein sequence ID" value="CDJ61524.1"/>
    <property type="molecule type" value="Genomic_DNA"/>
</dbReference>
<accession>U6MGF4</accession>
<keyword evidence="2" id="KW-0732">Signal</keyword>
<evidence type="ECO:0000313" key="3">
    <source>
        <dbReference type="EMBL" id="CDJ61524.1"/>
    </source>
</evidence>
<feature type="signal peptide" evidence="2">
    <location>
        <begin position="1"/>
        <end position="18"/>
    </location>
</feature>
<feature type="transmembrane region" description="Helical" evidence="1">
    <location>
        <begin position="52"/>
        <end position="72"/>
    </location>
</feature>
<evidence type="ECO:0000256" key="1">
    <source>
        <dbReference type="SAM" id="Phobius"/>
    </source>
</evidence>
<reference evidence="3" key="2">
    <citation type="submission" date="2013-10" db="EMBL/GenBank/DDBJ databases">
        <authorList>
            <person name="Aslett M."/>
        </authorList>
    </citation>
    <scope>NUCLEOTIDE SEQUENCE [LARGE SCALE GENOMIC DNA]</scope>
    <source>
        <strain evidence="3">Weybridge</strain>
    </source>
</reference>
<organism evidence="3 4">
    <name type="scientific">Eimeria maxima</name>
    <name type="common">Coccidian parasite</name>
    <dbReference type="NCBI Taxonomy" id="5804"/>
    <lineage>
        <taxon>Eukaryota</taxon>
        <taxon>Sar</taxon>
        <taxon>Alveolata</taxon>
        <taxon>Apicomplexa</taxon>
        <taxon>Conoidasida</taxon>
        <taxon>Coccidia</taxon>
        <taxon>Eucoccidiorida</taxon>
        <taxon>Eimeriorina</taxon>
        <taxon>Eimeriidae</taxon>
        <taxon>Eimeria</taxon>
    </lineage>
</organism>
<reference evidence="3" key="1">
    <citation type="submission" date="2013-10" db="EMBL/GenBank/DDBJ databases">
        <title>Genomic analysis of the causative agents of coccidiosis in chickens.</title>
        <authorList>
            <person name="Reid A.J."/>
            <person name="Blake D."/>
            <person name="Billington K."/>
            <person name="Browne H."/>
            <person name="Dunn M."/>
            <person name="Hung S."/>
            <person name="Kawahara F."/>
            <person name="Miranda-Saavedra D."/>
            <person name="Mourier T."/>
            <person name="Nagra H."/>
            <person name="Otto T.D."/>
            <person name="Rawlings N."/>
            <person name="Sanchez A."/>
            <person name="Sanders M."/>
            <person name="Subramaniam C."/>
            <person name="Tay Y."/>
            <person name="Dear P."/>
            <person name="Doerig C."/>
            <person name="Gruber A."/>
            <person name="Parkinson J."/>
            <person name="Shirley M."/>
            <person name="Wan K.L."/>
            <person name="Berriman M."/>
            <person name="Tomley F."/>
            <person name="Pain A."/>
        </authorList>
    </citation>
    <scope>NUCLEOTIDE SEQUENCE [LARGE SCALE GENOMIC DNA]</scope>
    <source>
        <strain evidence="3">Weybridge</strain>
    </source>
</reference>
<keyword evidence="4" id="KW-1185">Reference proteome</keyword>
<protein>
    <submittedName>
        <fullName evidence="3">Uncharacterized protein</fullName>
    </submittedName>
</protein>
<evidence type="ECO:0000313" key="4">
    <source>
        <dbReference type="Proteomes" id="UP000030763"/>
    </source>
</evidence>
<dbReference type="GeneID" id="25338170"/>
<dbReference type="VEuPathDB" id="ToxoDB:EMWEY_00041840"/>
<dbReference type="Proteomes" id="UP000030763">
    <property type="component" value="Unassembled WGS sequence"/>
</dbReference>